<dbReference type="Proteomes" id="UP000077748">
    <property type="component" value="Plasmid pRBL16"/>
</dbReference>
<reference evidence="1 2" key="1">
    <citation type="submission" date="2016-05" db="EMBL/GenBank/DDBJ databases">
        <title>Genome Sequence of Pseudomonas citronellolis Strain SJTE-3, an Estrogens and Persistent Organic Pollutants degradation strain.</title>
        <authorList>
            <person name="Liang R."/>
        </authorList>
    </citation>
    <scope>NUCLEOTIDE SEQUENCE [LARGE SCALE GENOMIC DNA]</scope>
    <source>
        <strain evidence="1 2">SJTE-3</strain>
        <plasmid evidence="2">Plasmid prbl16</plasmid>
    </source>
</reference>
<protein>
    <submittedName>
        <fullName evidence="1">Uncharacterized protein</fullName>
    </submittedName>
</protein>
<evidence type="ECO:0000313" key="2">
    <source>
        <dbReference type="Proteomes" id="UP000077748"/>
    </source>
</evidence>
<geneLocation type="plasmid" evidence="2">
    <name>prbl16</name>
</geneLocation>
<organism evidence="1 2">
    <name type="scientific">Pseudomonas citronellolis</name>
    <dbReference type="NCBI Taxonomy" id="53408"/>
    <lineage>
        <taxon>Bacteria</taxon>
        <taxon>Pseudomonadati</taxon>
        <taxon>Pseudomonadota</taxon>
        <taxon>Gammaproteobacteria</taxon>
        <taxon>Pseudomonadales</taxon>
        <taxon>Pseudomonadaceae</taxon>
        <taxon>Pseudomonas</taxon>
    </lineage>
</organism>
<proteinExistence type="predicted"/>
<sequence length="132" mass="14452">MPNNSQNSLTSRAKTWLSAPRTLEEIQDAHLRLVKKTQKDKSIDPQDGRTALEALIEGYVDAGGEMFDLYQAPEEHQGAQTDKAAVTTASVIDLSPLCPDVQPTPPLTMEEKAKAIQNIRAMLARPSQVSPQ</sequence>
<gene>
    <name evidence="1" type="ORF">A9C11_33505</name>
</gene>
<name>A0A1A9KN74_9PSED</name>
<keyword evidence="1" id="KW-0614">Plasmid</keyword>
<accession>A0A1A9KN74</accession>
<evidence type="ECO:0000313" key="1">
    <source>
        <dbReference type="EMBL" id="ANI18972.1"/>
    </source>
</evidence>
<dbReference type="AlphaFoldDB" id="A0A1A9KN74"/>
<dbReference type="GeneID" id="93444523"/>
<dbReference type="EMBL" id="CP015879">
    <property type="protein sequence ID" value="ANI18972.1"/>
    <property type="molecule type" value="Genomic_DNA"/>
</dbReference>
<dbReference type="RefSeq" id="WP_019484869.1">
    <property type="nucleotide sequence ID" value="NZ_CP015879.1"/>
</dbReference>